<reference evidence="1" key="1">
    <citation type="submission" date="2022-11" db="EMBL/GenBank/DDBJ databases">
        <authorList>
            <person name="Petersen C."/>
        </authorList>
    </citation>
    <scope>NUCLEOTIDE SEQUENCE</scope>
    <source>
        <strain evidence="1">IBT 30069</strain>
    </source>
</reference>
<reference evidence="1" key="2">
    <citation type="journal article" date="2023" name="IMA Fungus">
        <title>Comparative genomic study of the Penicillium genus elucidates a diverse pangenome and 15 lateral gene transfer events.</title>
        <authorList>
            <person name="Petersen C."/>
            <person name="Sorensen T."/>
            <person name="Nielsen M.R."/>
            <person name="Sondergaard T.E."/>
            <person name="Sorensen J.L."/>
            <person name="Fitzpatrick D.A."/>
            <person name="Frisvad J.C."/>
            <person name="Nielsen K.L."/>
        </authorList>
    </citation>
    <scope>NUCLEOTIDE SEQUENCE</scope>
    <source>
        <strain evidence="1">IBT 30069</strain>
    </source>
</reference>
<evidence type="ECO:0000313" key="1">
    <source>
        <dbReference type="EMBL" id="KAJ5108295.1"/>
    </source>
</evidence>
<organism evidence="1 2">
    <name type="scientific">Penicillium angulare</name>
    <dbReference type="NCBI Taxonomy" id="116970"/>
    <lineage>
        <taxon>Eukaryota</taxon>
        <taxon>Fungi</taxon>
        <taxon>Dikarya</taxon>
        <taxon>Ascomycota</taxon>
        <taxon>Pezizomycotina</taxon>
        <taxon>Eurotiomycetes</taxon>
        <taxon>Eurotiomycetidae</taxon>
        <taxon>Eurotiales</taxon>
        <taxon>Aspergillaceae</taxon>
        <taxon>Penicillium</taxon>
    </lineage>
</organism>
<dbReference type="AlphaFoldDB" id="A0A9W9FXJ5"/>
<dbReference type="Proteomes" id="UP001149165">
    <property type="component" value="Unassembled WGS sequence"/>
</dbReference>
<gene>
    <name evidence="1" type="ORF">N7456_004970</name>
</gene>
<dbReference type="EMBL" id="JAPQKH010000003">
    <property type="protein sequence ID" value="KAJ5108295.1"/>
    <property type="molecule type" value="Genomic_DNA"/>
</dbReference>
<proteinExistence type="predicted"/>
<protein>
    <submittedName>
        <fullName evidence="1">Uncharacterized protein</fullName>
    </submittedName>
</protein>
<name>A0A9W9FXJ5_9EURO</name>
<evidence type="ECO:0000313" key="2">
    <source>
        <dbReference type="Proteomes" id="UP001149165"/>
    </source>
</evidence>
<accession>A0A9W9FXJ5</accession>
<keyword evidence="2" id="KW-1185">Reference proteome</keyword>
<dbReference type="OrthoDB" id="4354111at2759"/>
<comment type="caution">
    <text evidence="1">The sequence shown here is derived from an EMBL/GenBank/DDBJ whole genome shotgun (WGS) entry which is preliminary data.</text>
</comment>
<sequence>MFDWAKGKKASDTEFTIGLTTELTTKEVDERSKNEIKARKEFSKEHSKRYVNGSLYTSGGGRGGGGGGA</sequence>